<feature type="compositionally biased region" description="Polar residues" evidence="1">
    <location>
        <begin position="100"/>
        <end position="109"/>
    </location>
</feature>
<protein>
    <submittedName>
        <fullName evidence="2">Uncharacterized protein</fullName>
    </submittedName>
</protein>
<keyword evidence="3" id="KW-1185">Reference proteome</keyword>
<comment type="caution">
    <text evidence="2">The sequence shown here is derived from an EMBL/GenBank/DDBJ whole genome shotgun (WGS) entry which is preliminary data.</text>
</comment>
<evidence type="ECO:0000313" key="3">
    <source>
        <dbReference type="Proteomes" id="UP000092993"/>
    </source>
</evidence>
<feature type="compositionally biased region" description="Low complexity" evidence="1">
    <location>
        <begin position="39"/>
        <end position="53"/>
    </location>
</feature>
<proteinExistence type="predicted"/>
<feature type="region of interest" description="Disordered" evidence="1">
    <location>
        <begin position="1"/>
        <end position="151"/>
    </location>
</feature>
<dbReference type="AlphaFoldDB" id="A0A1C7LZU7"/>
<name>A0A1C7LZU7_GRIFR</name>
<accession>A0A1C7LZU7</accession>
<gene>
    <name evidence="2" type="ORF">A0H81_10036</name>
</gene>
<dbReference type="Proteomes" id="UP000092993">
    <property type="component" value="Unassembled WGS sequence"/>
</dbReference>
<feature type="compositionally biased region" description="Low complexity" evidence="1">
    <location>
        <begin position="1"/>
        <end position="17"/>
    </location>
</feature>
<organism evidence="2 3">
    <name type="scientific">Grifola frondosa</name>
    <name type="common">Maitake</name>
    <name type="synonym">Polyporus frondosus</name>
    <dbReference type="NCBI Taxonomy" id="5627"/>
    <lineage>
        <taxon>Eukaryota</taxon>
        <taxon>Fungi</taxon>
        <taxon>Dikarya</taxon>
        <taxon>Basidiomycota</taxon>
        <taxon>Agaricomycotina</taxon>
        <taxon>Agaricomycetes</taxon>
        <taxon>Polyporales</taxon>
        <taxon>Grifolaceae</taxon>
        <taxon>Grifola</taxon>
    </lineage>
</organism>
<feature type="compositionally biased region" description="Basic and acidic residues" evidence="1">
    <location>
        <begin position="56"/>
        <end position="69"/>
    </location>
</feature>
<sequence>MPNRGPSSPDSSATTTPGLRRVSSARVPGLPAHPSVNRRLSSIPSRSISSTLPALREPRSAGEAIDRRPSTLSPLTEDDTERAVPSPSKHLLSPDGADSGRSTMMSSPKASPPGVSESQQSATLPPARPSPRLTRSSVMERARAYDVSPGT</sequence>
<evidence type="ECO:0000256" key="1">
    <source>
        <dbReference type="SAM" id="MobiDB-lite"/>
    </source>
</evidence>
<reference evidence="2 3" key="1">
    <citation type="submission" date="2016-03" db="EMBL/GenBank/DDBJ databases">
        <title>Whole genome sequencing of Grifola frondosa 9006-11.</title>
        <authorList>
            <person name="Min B."/>
            <person name="Park H."/>
            <person name="Kim J.-G."/>
            <person name="Cho H."/>
            <person name="Oh Y.-L."/>
            <person name="Kong W.-S."/>
            <person name="Choi I.-G."/>
        </authorList>
    </citation>
    <scope>NUCLEOTIDE SEQUENCE [LARGE SCALE GENOMIC DNA]</scope>
    <source>
        <strain evidence="2 3">9006-11</strain>
    </source>
</reference>
<evidence type="ECO:0000313" key="2">
    <source>
        <dbReference type="EMBL" id="OBZ70203.1"/>
    </source>
</evidence>
<dbReference type="EMBL" id="LUGG01000014">
    <property type="protein sequence ID" value="OBZ70203.1"/>
    <property type="molecule type" value="Genomic_DNA"/>
</dbReference>